<feature type="chain" id="PRO_5016575975" description="Fungal lipase-like domain-containing protein" evidence="1">
    <location>
        <begin position="22"/>
        <end position="277"/>
    </location>
</feature>
<accession>A0A345ZBD6</accession>
<reference evidence="2 3" key="1">
    <citation type="submission" date="2017-12" db="EMBL/GenBank/DDBJ databases">
        <title>Chromulinavorax destructans is a abundant pathogen of dominant heterotrophic picoflagllates.</title>
        <authorList>
            <person name="Deeg C.M."/>
            <person name="Zimmer M."/>
            <person name="Suttle C.A."/>
        </authorList>
    </citation>
    <scope>NUCLEOTIDE SEQUENCE [LARGE SCALE GENOMIC DNA]</scope>
    <source>
        <strain evidence="2 3">SeV1</strain>
    </source>
</reference>
<gene>
    <name evidence="2" type="ORF">C0J27_02490</name>
</gene>
<name>A0A345ZBD6_9BACT</name>
<evidence type="ECO:0000313" key="3">
    <source>
        <dbReference type="Proteomes" id="UP000254834"/>
    </source>
</evidence>
<proteinExistence type="predicted"/>
<evidence type="ECO:0000256" key="1">
    <source>
        <dbReference type="SAM" id="SignalP"/>
    </source>
</evidence>
<keyword evidence="3" id="KW-1185">Reference proteome</keyword>
<dbReference type="RefSeq" id="WP_115585618.1">
    <property type="nucleotide sequence ID" value="NZ_CP025544.1"/>
</dbReference>
<keyword evidence="1" id="KW-0732">Signal</keyword>
<dbReference type="EMBL" id="CP025544">
    <property type="protein sequence ID" value="AXK60603.1"/>
    <property type="molecule type" value="Genomic_DNA"/>
</dbReference>
<feature type="signal peptide" evidence="1">
    <location>
        <begin position="1"/>
        <end position="21"/>
    </location>
</feature>
<dbReference type="SUPFAM" id="SSF53474">
    <property type="entry name" value="alpha/beta-Hydrolases"/>
    <property type="match status" value="1"/>
</dbReference>
<dbReference type="KEGG" id="cdes:C0J27_02490"/>
<dbReference type="OrthoDB" id="41445at2"/>
<evidence type="ECO:0000313" key="2">
    <source>
        <dbReference type="EMBL" id="AXK60603.1"/>
    </source>
</evidence>
<dbReference type="Proteomes" id="UP000254834">
    <property type="component" value="Chromosome"/>
</dbReference>
<dbReference type="InterPro" id="IPR029058">
    <property type="entry name" value="AB_hydrolase_fold"/>
</dbReference>
<dbReference type="AlphaFoldDB" id="A0A345ZBD6"/>
<evidence type="ECO:0008006" key="4">
    <source>
        <dbReference type="Google" id="ProtNLM"/>
    </source>
</evidence>
<protein>
    <recommendedName>
        <fullName evidence="4">Fungal lipase-like domain-containing protein</fullName>
    </recommendedName>
</protein>
<sequence length="277" mass="32043">MKKYFVILLSCIFNISLSALQQTTADHAITVFVHGTYPIPKILRNSPFRKLMYCPQGLSLAKKLPADYHFHTIAQGCVDLNPSLYSLDQFYVFGWPSEKIYDSVRQQAASDLANALKTTVTNYYAQHGIQPKIRLIGFSHGGNVVLNTANFLTQLVQEQKITTEIWIFGTPVQQINHNLIQSKNFHKVYSIFSQTDWLQRMDPQGLYNKDIRHEYFWSDRMFDKDASCIQINFTVNNKSISHSYYRHIFKYFPIIQKSIENQSQDLQSGIISVDLKI</sequence>
<organism evidence="2 3">
    <name type="scientific">Candidatus Chromulinivorax destructor</name>
    <dbReference type="NCBI Taxonomy" id="2066483"/>
    <lineage>
        <taxon>Bacteria</taxon>
        <taxon>Candidatus Babelota</taxon>
        <taxon>Candidatus Babeliae</taxon>
        <taxon>Candidatus Babeliales</taxon>
        <taxon>Candidatus Chromulinivoraceae</taxon>
        <taxon>Candidatus Chromulinivorax</taxon>
    </lineage>
</organism>